<evidence type="ECO:0000313" key="13">
    <source>
        <dbReference type="Proteomes" id="UP001085076"/>
    </source>
</evidence>
<dbReference type="PROSITE" id="PS01361">
    <property type="entry name" value="ZF_DOF_1"/>
    <property type="match status" value="1"/>
</dbReference>
<protein>
    <recommendedName>
        <fullName evidence="9">Dof zinc finger protein</fullName>
    </recommendedName>
</protein>
<dbReference type="GO" id="GO:0005634">
    <property type="term" value="C:nucleus"/>
    <property type="evidence" value="ECO:0007669"/>
    <property type="project" value="UniProtKB-SubCell"/>
</dbReference>
<dbReference type="InterPro" id="IPR003851">
    <property type="entry name" value="Znf_Dof"/>
</dbReference>
<reference evidence="12" key="1">
    <citation type="submission" date="2021-03" db="EMBL/GenBank/DDBJ databases">
        <authorList>
            <person name="Li Z."/>
            <person name="Yang C."/>
        </authorList>
    </citation>
    <scope>NUCLEOTIDE SEQUENCE</scope>
    <source>
        <strain evidence="12">Dzin_1.0</strain>
        <tissue evidence="12">Leaf</tissue>
    </source>
</reference>
<evidence type="ECO:0000256" key="9">
    <source>
        <dbReference type="RuleBase" id="RU369094"/>
    </source>
</evidence>
<feature type="region of interest" description="Disordered" evidence="10">
    <location>
        <begin position="78"/>
        <end position="151"/>
    </location>
</feature>
<proteinExistence type="predicted"/>
<evidence type="ECO:0000259" key="11">
    <source>
        <dbReference type="PROSITE" id="PS50884"/>
    </source>
</evidence>
<dbReference type="PANTHER" id="PTHR31992">
    <property type="entry name" value="DOF ZINC FINGER PROTEIN DOF1.4-RELATED"/>
    <property type="match status" value="1"/>
</dbReference>
<comment type="function">
    <text evidence="9">Transcription factor that binds specifically to a 5'-AA[AG]G-3' consensus core sequence.</text>
</comment>
<keyword evidence="13" id="KW-1185">Reference proteome</keyword>
<evidence type="ECO:0000256" key="3">
    <source>
        <dbReference type="ARBA" id="ARBA00022833"/>
    </source>
</evidence>
<feature type="region of interest" description="Disordered" evidence="10">
    <location>
        <begin position="19"/>
        <end position="38"/>
    </location>
</feature>
<evidence type="ECO:0000313" key="12">
    <source>
        <dbReference type="EMBL" id="KAJ0986863.1"/>
    </source>
</evidence>
<feature type="domain" description="Dof-type" evidence="11">
    <location>
        <begin position="37"/>
        <end position="91"/>
    </location>
</feature>
<dbReference type="OrthoDB" id="1927254at2759"/>
<evidence type="ECO:0000256" key="7">
    <source>
        <dbReference type="ARBA" id="ARBA00023242"/>
    </source>
</evidence>
<dbReference type="GO" id="GO:0003700">
    <property type="term" value="F:DNA-binding transcription factor activity"/>
    <property type="evidence" value="ECO:0007669"/>
    <property type="project" value="UniProtKB-UniRule"/>
</dbReference>
<dbReference type="AlphaFoldDB" id="A0A9D5D832"/>
<feature type="compositionally biased region" description="Low complexity" evidence="10">
    <location>
        <begin position="87"/>
        <end position="111"/>
    </location>
</feature>
<dbReference type="EMBL" id="JAGGNH010000001">
    <property type="protein sequence ID" value="KAJ0986863.1"/>
    <property type="molecule type" value="Genomic_DNA"/>
</dbReference>
<keyword evidence="3 9" id="KW-0862">Zinc</keyword>
<evidence type="ECO:0000256" key="10">
    <source>
        <dbReference type="SAM" id="MobiDB-lite"/>
    </source>
</evidence>
<comment type="subcellular location">
    <subcellularLocation>
        <location evidence="8 9">Nucleus</location>
    </subcellularLocation>
</comment>
<keyword evidence="2 8" id="KW-0863">Zinc-finger</keyword>
<keyword evidence="5 8" id="KW-0238">DNA-binding</keyword>
<dbReference type="PROSITE" id="PS50884">
    <property type="entry name" value="ZF_DOF_2"/>
    <property type="match status" value="1"/>
</dbReference>
<gene>
    <name evidence="12" type="ORF">J5N97_005219</name>
</gene>
<name>A0A9D5D832_9LILI</name>
<keyword evidence="7 8" id="KW-0539">Nucleus</keyword>
<dbReference type="InterPro" id="IPR045174">
    <property type="entry name" value="Dof"/>
</dbReference>
<feature type="compositionally biased region" description="Polar residues" evidence="10">
    <location>
        <begin position="138"/>
        <end position="151"/>
    </location>
</feature>
<keyword evidence="1 9" id="KW-0479">Metal-binding</keyword>
<sequence length="240" mass="25294">MQDLQSIAGARAGFVFGSGDHRQLRGLPPAPHQQPPLKCPRCGSSNTKFCYYNNYNLSQPRHFCKSCRRYWTRGGVLRNVPVGGGSRKPSSSSSSSSSNKKPSPSSKKPSLTPSPSPSPSPSSISSPIVPPIPNQSSEPQTSSEMLTGNGATPSILGFSGVSVPAPIAVEEIRITGFEDEATQEEFIPFQGGRLSGSMFTGGGDIDPGLFELTSSVDPAAFWNTPSGGHWGVADPSLFIP</sequence>
<dbReference type="GO" id="GO:0008270">
    <property type="term" value="F:zinc ion binding"/>
    <property type="evidence" value="ECO:0007669"/>
    <property type="project" value="UniProtKB-KW"/>
</dbReference>
<dbReference type="Pfam" id="PF02701">
    <property type="entry name" value="Zn_ribbon_Dof"/>
    <property type="match status" value="1"/>
</dbReference>
<keyword evidence="4 9" id="KW-0805">Transcription regulation</keyword>
<evidence type="ECO:0000256" key="4">
    <source>
        <dbReference type="ARBA" id="ARBA00023015"/>
    </source>
</evidence>
<feature type="compositionally biased region" description="Pro residues" evidence="10">
    <location>
        <begin position="28"/>
        <end position="38"/>
    </location>
</feature>
<organism evidence="12 13">
    <name type="scientific">Dioscorea zingiberensis</name>
    <dbReference type="NCBI Taxonomy" id="325984"/>
    <lineage>
        <taxon>Eukaryota</taxon>
        <taxon>Viridiplantae</taxon>
        <taxon>Streptophyta</taxon>
        <taxon>Embryophyta</taxon>
        <taxon>Tracheophyta</taxon>
        <taxon>Spermatophyta</taxon>
        <taxon>Magnoliopsida</taxon>
        <taxon>Liliopsida</taxon>
        <taxon>Dioscoreales</taxon>
        <taxon>Dioscoreaceae</taxon>
        <taxon>Dioscorea</taxon>
    </lineage>
</organism>
<evidence type="ECO:0000256" key="8">
    <source>
        <dbReference type="PROSITE-ProRule" id="PRU00071"/>
    </source>
</evidence>
<accession>A0A9D5D832</accession>
<dbReference type="Proteomes" id="UP001085076">
    <property type="component" value="Miscellaneous, Linkage group lg01"/>
</dbReference>
<dbReference type="GO" id="GO:0003677">
    <property type="term" value="F:DNA binding"/>
    <property type="evidence" value="ECO:0007669"/>
    <property type="project" value="UniProtKB-UniRule"/>
</dbReference>
<comment type="caution">
    <text evidence="12">The sequence shown here is derived from an EMBL/GenBank/DDBJ whole genome shotgun (WGS) entry which is preliminary data.</text>
</comment>
<evidence type="ECO:0000256" key="5">
    <source>
        <dbReference type="ARBA" id="ARBA00023125"/>
    </source>
</evidence>
<evidence type="ECO:0000256" key="6">
    <source>
        <dbReference type="ARBA" id="ARBA00023163"/>
    </source>
</evidence>
<keyword evidence="6 9" id="KW-0804">Transcription</keyword>
<evidence type="ECO:0000256" key="1">
    <source>
        <dbReference type="ARBA" id="ARBA00022723"/>
    </source>
</evidence>
<reference evidence="12" key="2">
    <citation type="journal article" date="2022" name="Hortic Res">
        <title>The genome of Dioscorea zingiberensis sheds light on the biosynthesis, origin and evolution of the medicinally important diosgenin saponins.</title>
        <authorList>
            <person name="Li Y."/>
            <person name="Tan C."/>
            <person name="Li Z."/>
            <person name="Guo J."/>
            <person name="Li S."/>
            <person name="Chen X."/>
            <person name="Wang C."/>
            <person name="Dai X."/>
            <person name="Yang H."/>
            <person name="Song W."/>
            <person name="Hou L."/>
            <person name="Xu J."/>
            <person name="Tong Z."/>
            <person name="Xu A."/>
            <person name="Yuan X."/>
            <person name="Wang W."/>
            <person name="Yang Q."/>
            <person name="Chen L."/>
            <person name="Sun Z."/>
            <person name="Wang K."/>
            <person name="Pan B."/>
            <person name="Chen J."/>
            <person name="Bao Y."/>
            <person name="Liu F."/>
            <person name="Qi X."/>
            <person name="Gang D.R."/>
            <person name="Wen J."/>
            <person name="Li J."/>
        </authorList>
    </citation>
    <scope>NUCLEOTIDE SEQUENCE</scope>
    <source>
        <strain evidence="12">Dzin_1.0</strain>
    </source>
</reference>
<dbReference type="PANTHER" id="PTHR31992:SF62">
    <property type="entry name" value="DOF ZINC FINGER PROTEIN DOF3.1"/>
    <property type="match status" value="1"/>
</dbReference>
<evidence type="ECO:0000256" key="2">
    <source>
        <dbReference type="ARBA" id="ARBA00022771"/>
    </source>
</evidence>